<evidence type="ECO:0000313" key="3">
    <source>
        <dbReference type="Proteomes" id="UP000031967"/>
    </source>
</evidence>
<reference evidence="2 3" key="1">
    <citation type="submission" date="2014-12" db="EMBL/GenBank/DDBJ databases">
        <title>Draft genome sequence of Paenibacillus kamchatkensis strain B-2647.</title>
        <authorList>
            <person name="Karlyshev A.V."/>
            <person name="Kudryashova E.B."/>
        </authorList>
    </citation>
    <scope>NUCLEOTIDE SEQUENCE [LARGE SCALE GENOMIC DNA]</scope>
    <source>
        <strain evidence="2 3">VKM B-2647</strain>
    </source>
</reference>
<protein>
    <submittedName>
        <fullName evidence="2">Uncharacterized protein</fullName>
    </submittedName>
</protein>
<keyword evidence="3" id="KW-1185">Reference proteome</keyword>
<feature type="region of interest" description="Disordered" evidence="1">
    <location>
        <begin position="38"/>
        <end position="64"/>
    </location>
</feature>
<name>A0ABR5AJR6_9BACL</name>
<proteinExistence type="predicted"/>
<dbReference type="EMBL" id="JXAK01000011">
    <property type="protein sequence ID" value="KIL41295.1"/>
    <property type="molecule type" value="Genomic_DNA"/>
</dbReference>
<comment type="caution">
    <text evidence="2">The sequence shown here is derived from an EMBL/GenBank/DDBJ whole genome shotgun (WGS) entry which is preliminary data.</text>
</comment>
<sequence>MQGHWFNVDIFMDGDNNAHALEELNRLLNAAGIKEYRVHSGGEPGTAAEAGKPDTRKEPAADKAEAPSALALEIERYKANNTLVRMTVVKGKGVKLDLPCRILNYDAATQNVSIYHVDEKKVYLFRINEIDDLHAG</sequence>
<evidence type="ECO:0000313" key="2">
    <source>
        <dbReference type="EMBL" id="KIL41295.1"/>
    </source>
</evidence>
<gene>
    <name evidence="2" type="ORF">SD70_08455</name>
</gene>
<evidence type="ECO:0000256" key="1">
    <source>
        <dbReference type="SAM" id="MobiDB-lite"/>
    </source>
</evidence>
<dbReference type="Proteomes" id="UP000031967">
    <property type="component" value="Unassembled WGS sequence"/>
</dbReference>
<feature type="compositionally biased region" description="Basic and acidic residues" evidence="1">
    <location>
        <begin position="51"/>
        <end position="64"/>
    </location>
</feature>
<accession>A0ABR5AJR6</accession>
<organism evidence="2 3">
    <name type="scientific">Gordoniibacillus kamchatkensis</name>
    <dbReference type="NCBI Taxonomy" id="1590651"/>
    <lineage>
        <taxon>Bacteria</taxon>
        <taxon>Bacillati</taxon>
        <taxon>Bacillota</taxon>
        <taxon>Bacilli</taxon>
        <taxon>Bacillales</taxon>
        <taxon>Paenibacillaceae</taxon>
        <taxon>Gordoniibacillus</taxon>
    </lineage>
</organism>